<dbReference type="SUPFAM" id="SSF53474">
    <property type="entry name" value="alpha/beta-Hydrolases"/>
    <property type="match status" value="1"/>
</dbReference>
<evidence type="ECO:0000313" key="5">
    <source>
        <dbReference type="EMBL" id="QOY90914.1"/>
    </source>
</evidence>
<sequence length="546" mass="58429">MRTAAGLFLFTLAALSNPTSPAAAEAPVASVTGGSIRGLLDSSLPGGGVFKGIPFARPPVKDLRWREPQPVQPWKGVRDANRVSASCIQPALGNGRFLKPLAERYGTQYNHTPITISEDCLYLNVWAPQWPARNPAPVMVWIHGGSNTIGSGGENGYDGAALARKGVVVVTLNYRLGVLGFFAHPELTRESPHHASGNYGLLDQLAALQWVRQNIAQFGGDPKRVTVFGESAGSINAGLLLCSPLSVGLFQRVILESGPVLSLAHHPVAREKGELFGESVARSLGAPANLQKLRDSSPDSVVNAAREAATHAADPGFVLDGWCLREPPAKIFAEGRQLPVDLMIGNNGREMSVFRGPSSSGSANRGLAGDSVKETIRIFYAGSASVVTGLFVINNVLGRTESADSWINDVVCACPAMAMSLLNAGTGHPAYVYQFLRSIPGKGEKTLGSFHSLELPYVFGAFRKAAWNWLPFEPVDYALGESIMDYWTNFAKTGNPNGPKLPNWPAFDAGSQASMEFTRLGQVQARAKSRPAFCDLDVKGLRARLK</sequence>
<dbReference type="PROSITE" id="PS00941">
    <property type="entry name" value="CARBOXYLESTERASE_B_2"/>
    <property type="match status" value="1"/>
</dbReference>
<dbReference type="InterPro" id="IPR050654">
    <property type="entry name" value="AChE-related_enzymes"/>
</dbReference>
<gene>
    <name evidence="5" type="ORF">IRI77_13495</name>
</gene>
<feature type="chain" id="PRO_5033108848" description="Carboxylic ester hydrolase" evidence="3">
    <location>
        <begin position="23"/>
        <end position="546"/>
    </location>
</feature>
<dbReference type="Pfam" id="PF00135">
    <property type="entry name" value="COesterase"/>
    <property type="match status" value="1"/>
</dbReference>
<reference evidence="5 6" key="1">
    <citation type="submission" date="2020-10" db="EMBL/GenBank/DDBJ databases">
        <title>Complete genome sequence of Paludibaculum fermentans P105T, a facultatively anaerobic acidobacterium capable of dissimilatory Fe(III) reduction.</title>
        <authorList>
            <person name="Dedysh S.N."/>
            <person name="Beletsky A.V."/>
            <person name="Kulichevskaya I.S."/>
            <person name="Mardanov A.V."/>
            <person name="Ravin N.V."/>
        </authorList>
    </citation>
    <scope>NUCLEOTIDE SEQUENCE [LARGE SCALE GENOMIC DNA]</scope>
    <source>
        <strain evidence="5 6">P105</strain>
    </source>
</reference>
<evidence type="ECO:0000256" key="3">
    <source>
        <dbReference type="RuleBase" id="RU361235"/>
    </source>
</evidence>
<feature type="signal peptide" evidence="3">
    <location>
        <begin position="1"/>
        <end position="22"/>
    </location>
</feature>
<dbReference type="InterPro" id="IPR019826">
    <property type="entry name" value="Carboxylesterase_B_AS"/>
</dbReference>
<dbReference type="PROSITE" id="PS00122">
    <property type="entry name" value="CARBOXYLESTERASE_B_1"/>
    <property type="match status" value="1"/>
</dbReference>
<dbReference type="AlphaFoldDB" id="A0A7S7NXB7"/>
<feature type="domain" description="Carboxylesterase type B" evidence="4">
    <location>
        <begin position="27"/>
        <end position="523"/>
    </location>
</feature>
<dbReference type="KEGG" id="pfer:IRI77_13495"/>
<dbReference type="Gene3D" id="3.40.50.1820">
    <property type="entry name" value="alpha/beta hydrolase"/>
    <property type="match status" value="1"/>
</dbReference>
<dbReference type="PANTHER" id="PTHR43918">
    <property type="entry name" value="ACETYLCHOLINESTERASE"/>
    <property type="match status" value="1"/>
</dbReference>
<comment type="similarity">
    <text evidence="1 3">Belongs to the type-B carboxylesterase/lipase family.</text>
</comment>
<keyword evidence="2 3" id="KW-0378">Hydrolase</keyword>
<organism evidence="5 6">
    <name type="scientific">Paludibaculum fermentans</name>
    <dbReference type="NCBI Taxonomy" id="1473598"/>
    <lineage>
        <taxon>Bacteria</taxon>
        <taxon>Pseudomonadati</taxon>
        <taxon>Acidobacteriota</taxon>
        <taxon>Terriglobia</taxon>
        <taxon>Bryobacterales</taxon>
        <taxon>Bryobacteraceae</taxon>
        <taxon>Paludibaculum</taxon>
    </lineage>
</organism>
<keyword evidence="3" id="KW-0732">Signal</keyword>
<dbReference type="PANTHER" id="PTHR43918:SF4">
    <property type="entry name" value="CARBOXYLIC ESTER HYDROLASE"/>
    <property type="match status" value="1"/>
</dbReference>
<proteinExistence type="inferred from homology"/>
<dbReference type="Proteomes" id="UP000593892">
    <property type="component" value="Chromosome"/>
</dbReference>
<dbReference type="InterPro" id="IPR029058">
    <property type="entry name" value="AB_hydrolase_fold"/>
</dbReference>
<evidence type="ECO:0000256" key="2">
    <source>
        <dbReference type="ARBA" id="ARBA00022801"/>
    </source>
</evidence>
<dbReference type="EC" id="3.1.1.-" evidence="3"/>
<dbReference type="GO" id="GO:0052689">
    <property type="term" value="F:carboxylic ester hydrolase activity"/>
    <property type="evidence" value="ECO:0007669"/>
    <property type="project" value="TreeGrafter"/>
</dbReference>
<accession>A0A7S7NXB7</accession>
<keyword evidence="6" id="KW-1185">Reference proteome</keyword>
<dbReference type="InterPro" id="IPR019819">
    <property type="entry name" value="Carboxylesterase_B_CS"/>
</dbReference>
<evidence type="ECO:0000256" key="1">
    <source>
        <dbReference type="ARBA" id="ARBA00005964"/>
    </source>
</evidence>
<dbReference type="RefSeq" id="WP_194452571.1">
    <property type="nucleotide sequence ID" value="NZ_CP063849.1"/>
</dbReference>
<dbReference type="InterPro" id="IPR002018">
    <property type="entry name" value="CarbesteraseB"/>
</dbReference>
<protein>
    <recommendedName>
        <fullName evidence="3">Carboxylic ester hydrolase</fullName>
        <ecNumber evidence="3">3.1.1.-</ecNumber>
    </recommendedName>
</protein>
<evidence type="ECO:0000313" key="6">
    <source>
        <dbReference type="Proteomes" id="UP000593892"/>
    </source>
</evidence>
<evidence type="ECO:0000259" key="4">
    <source>
        <dbReference type="Pfam" id="PF00135"/>
    </source>
</evidence>
<name>A0A7S7NXB7_PALFE</name>
<dbReference type="EMBL" id="CP063849">
    <property type="protein sequence ID" value="QOY90914.1"/>
    <property type="molecule type" value="Genomic_DNA"/>
</dbReference>